<protein>
    <submittedName>
        <fullName evidence="1">Uncharacterized protein</fullName>
    </submittedName>
</protein>
<dbReference type="EMBL" id="JASMQC010000004">
    <property type="protein sequence ID" value="KAK1946025.1"/>
    <property type="molecule type" value="Genomic_DNA"/>
</dbReference>
<evidence type="ECO:0000313" key="1">
    <source>
        <dbReference type="EMBL" id="KAK1946025.1"/>
    </source>
</evidence>
<gene>
    <name evidence="1" type="ORF">P3T76_003073</name>
</gene>
<proteinExistence type="predicted"/>
<dbReference type="Proteomes" id="UP001259832">
    <property type="component" value="Unassembled WGS sequence"/>
</dbReference>
<keyword evidence="2" id="KW-1185">Reference proteome</keyword>
<evidence type="ECO:0000313" key="2">
    <source>
        <dbReference type="Proteomes" id="UP001259832"/>
    </source>
</evidence>
<name>A0AAD9LQK0_9STRA</name>
<organism evidence="1 2">
    <name type="scientific">Phytophthora citrophthora</name>
    <dbReference type="NCBI Taxonomy" id="4793"/>
    <lineage>
        <taxon>Eukaryota</taxon>
        <taxon>Sar</taxon>
        <taxon>Stramenopiles</taxon>
        <taxon>Oomycota</taxon>
        <taxon>Peronosporomycetes</taxon>
        <taxon>Peronosporales</taxon>
        <taxon>Peronosporaceae</taxon>
        <taxon>Phytophthora</taxon>
    </lineage>
</organism>
<accession>A0AAD9LQK0</accession>
<comment type="caution">
    <text evidence="1">The sequence shown here is derived from an EMBL/GenBank/DDBJ whole genome shotgun (WGS) entry which is preliminary data.</text>
</comment>
<sequence>MKNDELLNAVFRFKYKTPNHIQEAATCAAYAKFFPSFVSSLQASPDVAELQCGRVEPLADDRR</sequence>
<reference evidence="1" key="1">
    <citation type="submission" date="2023-08" db="EMBL/GenBank/DDBJ databases">
        <title>Reference Genome Resource for the Citrus Pathogen Phytophthora citrophthora.</title>
        <authorList>
            <person name="Moller H."/>
            <person name="Coetzee B."/>
            <person name="Rose L.J."/>
            <person name="Van Niekerk J.M."/>
        </authorList>
    </citation>
    <scope>NUCLEOTIDE SEQUENCE</scope>
    <source>
        <strain evidence="1">STE-U-9442</strain>
    </source>
</reference>
<dbReference type="AlphaFoldDB" id="A0AAD9LQK0"/>